<evidence type="ECO:0000256" key="14">
    <source>
        <dbReference type="ARBA" id="ARBA00022994"/>
    </source>
</evidence>
<dbReference type="GO" id="GO:0012506">
    <property type="term" value="C:vesicle membrane"/>
    <property type="evidence" value="ECO:0007669"/>
    <property type="project" value="InterPro"/>
</dbReference>
<comment type="catalytic activity">
    <reaction evidence="17 19">
        <text>5-methyl-5,6,7,8-tetrahydromethanopterin + coenzyme M + 2 Na(+)(in) = 5,6,7,8-tetrahydromethanopterin + methyl-coenzyme M + 2 Na(+)(out)</text>
        <dbReference type="Rhea" id="RHEA:53492"/>
        <dbReference type="ChEBI" id="CHEBI:29101"/>
        <dbReference type="ChEBI" id="CHEBI:58103"/>
        <dbReference type="ChEBI" id="CHEBI:58116"/>
        <dbReference type="ChEBI" id="CHEBI:58286"/>
        <dbReference type="ChEBI" id="CHEBI:58319"/>
        <dbReference type="EC" id="7.2.1.4"/>
    </reaction>
</comment>
<dbReference type="PATRIC" id="fig|47311.3.peg.325"/>
<evidence type="ECO:0000256" key="1">
    <source>
        <dbReference type="ARBA" id="ARBA00002533"/>
    </source>
</evidence>
<name>A0A166F2G0_9EURY</name>
<evidence type="ECO:0000256" key="3">
    <source>
        <dbReference type="ARBA" id="ARBA00004839"/>
    </source>
</evidence>
<keyword evidence="9 19" id="KW-0489">Methyltransferase</keyword>
<dbReference type="AlphaFoldDB" id="A0A166F2G0"/>
<proteinExistence type="inferred from homology"/>
<comment type="similarity">
    <text evidence="4 19">Belongs to the MtrE family.</text>
</comment>
<protein>
    <recommendedName>
        <fullName evidence="6 19">Tetrahydromethanopterin S-methyltransferase subunit E</fullName>
        <ecNumber evidence="18 19">7.2.1.4</ecNumber>
    </recommendedName>
    <alternativeName>
        <fullName evidence="16 19">N5-methyltetrahydromethanopterin--coenzyme M methyltransferase subunit E</fullName>
    </alternativeName>
</protein>
<comment type="function">
    <text evidence="1 19">Part of a complex that catalyzes the formation of methyl-coenzyme M and tetrahydromethanopterin from coenzyme M and methyl-tetrahydromethanopterin. This is an energy-conserving, sodium-ion translocating step.</text>
</comment>
<keyword evidence="12 19" id="KW-1278">Translocase</keyword>
<reference evidence="20 21" key="1">
    <citation type="submission" date="2016-04" db="EMBL/GenBank/DDBJ databases">
        <title>Genome sequence of Methanobrevibacter cuticularis DSM 11139.</title>
        <authorList>
            <person name="Poehlein A."/>
            <person name="Seedorf H."/>
            <person name="Daniel R."/>
        </authorList>
    </citation>
    <scope>NUCLEOTIDE SEQUENCE [LARGE SCALE GENOMIC DNA]</scope>
    <source>
        <strain evidence="20 21">DSM 11139</strain>
    </source>
</reference>
<dbReference type="NCBIfam" id="TIGR01113">
    <property type="entry name" value="mtrE"/>
    <property type="match status" value="1"/>
</dbReference>
<dbReference type="PIRSF" id="PIRSF016509">
    <property type="entry name" value="MtrE"/>
    <property type="match status" value="1"/>
</dbReference>
<evidence type="ECO:0000256" key="18">
    <source>
        <dbReference type="ARBA" id="ARBA00044970"/>
    </source>
</evidence>
<evidence type="ECO:0000256" key="2">
    <source>
        <dbReference type="ARBA" id="ARBA00004651"/>
    </source>
</evidence>
<evidence type="ECO:0000256" key="10">
    <source>
        <dbReference type="ARBA" id="ARBA00022679"/>
    </source>
</evidence>
<feature type="transmembrane region" description="Helical" evidence="19">
    <location>
        <begin position="129"/>
        <end position="151"/>
    </location>
</feature>
<dbReference type="GO" id="GO:0005737">
    <property type="term" value="C:cytoplasm"/>
    <property type="evidence" value="ECO:0007669"/>
    <property type="project" value="InterPro"/>
</dbReference>
<dbReference type="InterPro" id="IPR005780">
    <property type="entry name" value="MeTrfase_E"/>
</dbReference>
<dbReference type="EC" id="7.2.1.4" evidence="18 19"/>
<keyword evidence="7 19" id="KW-1003">Cell membrane</keyword>
<comment type="caution">
    <text evidence="20">The sequence shown here is derived from an EMBL/GenBank/DDBJ whole genome shotgun (WGS) entry which is preliminary data.</text>
</comment>
<comment type="subcellular location">
    <subcellularLocation>
        <location evidence="2 19">Cell membrane</location>
        <topology evidence="2 19">Multi-pass membrane protein</topology>
    </subcellularLocation>
</comment>
<dbReference type="OrthoDB" id="82302at2157"/>
<evidence type="ECO:0000256" key="7">
    <source>
        <dbReference type="ARBA" id="ARBA00022475"/>
    </source>
</evidence>
<evidence type="ECO:0000256" key="15">
    <source>
        <dbReference type="ARBA" id="ARBA00023136"/>
    </source>
</evidence>
<dbReference type="EMBL" id="LWMW01000054">
    <property type="protein sequence ID" value="KZX17248.1"/>
    <property type="molecule type" value="Genomic_DNA"/>
</dbReference>
<gene>
    <name evidence="19" type="primary">mtrE</name>
    <name evidence="20" type="ORF">MBCUT_02950</name>
</gene>
<evidence type="ECO:0000256" key="4">
    <source>
        <dbReference type="ARBA" id="ARBA00009612"/>
    </source>
</evidence>
<dbReference type="Proteomes" id="UP000077275">
    <property type="component" value="Unassembled WGS sequence"/>
</dbReference>
<evidence type="ECO:0000256" key="19">
    <source>
        <dbReference type="HAMAP-Rule" id="MF_01098"/>
    </source>
</evidence>
<organism evidence="20 21">
    <name type="scientific">Methanobrevibacter cuticularis</name>
    <dbReference type="NCBI Taxonomy" id="47311"/>
    <lineage>
        <taxon>Archaea</taxon>
        <taxon>Methanobacteriati</taxon>
        <taxon>Methanobacteriota</taxon>
        <taxon>Methanomada group</taxon>
        <taxon>Methanobacteria</taxon>
        <taxon>Methanobacteriales</taxon>
        <taxon>Methanobacteriaceae</taxon>
        <taxon>Methanobrevibacter</taxon>
    </lineage>
</organism>
<dbReference type="GO" id="GO:0006730">
    <property type="term" value="P:one-carbon metabolic process"/>
    <property type="evidence" value="ECO:0007669"/>
    <property type="project" value="UniProtKB-UniRule"/>
</dbReference>
<evidence type="ECO:0000256" key="13">
    <source>
        <dbReference type="ARBA" id="ARBA00022989"/>
    </source>
</evidence>
<comment type="subunit">
    <text evidence="5 19">The complex is composed of 8 subunits; MtrA, MtrB, MtrC, MtrD, MtrE, MtrF, MtrG and MtrH.</text>
</comment>
<comment type="caution">
    <text evidence="19">Lacks conserved residue(s) required for the propagation of feature annotation.</text>
</comment>
<evidence type="ECO:0000256" key="16">
    <source>
        <dbReference type="ARBA" id="ARBA00029819"/>
    </source>
</evidence>
<dbReference type="GO" id="GO:0005886">
    <property type="term" value="C:plasma membrane"/>
    <property type="evidence" value="ECO:0007669"/>
    <property type="project" value="UniProtKB-SubCell"/>
</dbReference>
<evidence type="ECO:0000256" key="9">
    <source>
        <dbReference type="ARBA" id="ARBA00022603"/>
    </source>
</evidence>
<dbReference type="Pfam" id="PF04206">
    <property type="entry name" value="MtrE"/>
    <property type="match status" value="1"/>
</dbReference>
<dbReference type="GO" id="GO:0030269">
    <property type="term" value="F:tetrahydromethanopterin S-methyltransferase activity"/>
    <property type="evidence" value="ECO:0007669"/>
    <property type="project" value="UniProtKB-UniRule"/>
</dbReference>
<dbReference type="GO" id="GO:0019386">
    <property type="term" value="P:methanogenesis, from carbon dioxide"/>
    <property type="evidence" value="ECO:0007669"/>
    <property type="project" value="UniProtKB-UniRule"/>
</dbReference>
<evidence type="ECO:0000256" key="17">
    <source>
        <dbReference type="ARBA" id="ARBA00044880"/>
    </source>
</evidence>
<keyword evidence="15 19" id="KW-0472">Membrane</keyword>
<evidence type="ECO:0000256" key="8">
    <source>
        <dbReference type="ARBA" id="ARBA00022563"/>
    </source>
</evidence>
<dbReference type="STRING" id="47311.MBCUT_02950"/>
<evidence type="ECO:0000313" key="21">
    <source>
        <dbReference type="Proteomes" id="UP000077275"/>
    </source>
</evidence>
<accession>A0A166F2G0</accession>
<keyword evidence="11 19" id="KW-0812">Transmembrane</keyword>
<keyword evidence="13 19" id="KW-1133">Transmembrane helix</keyword>
<dbReference type="GO" id="GO:0032259">
    <property type="term" value="P:methylation"/>
    <property type="evidence" value="ECO:0007669"/>
    <property type="project" value="UniProtKB-KW"/>
</dbReference>
<evidence type="ECO:0000313" key="20">
    <source>
        <dbReference type="EMBL" id="KZX17248.1"/>
    </source>
</evidence>
<feature type="transmembrane region" description="Helical" evidence="19">
    <location>
        <begin position="163"/>
        <end position="184"/>
    </location>
</feature>
<dbReference type="RefSeq" id="WP_067257930.1">
    <property type="nucleotide sequence ID" value="NZ_LWMW01000054.1"/>
</dbReference>
<evidence type="ECO:0000256" key="6">
    <source>
        <dbReference type="ARBA" id="ARBA00015120"/>
    </source>
</evidence>
<feature type="transmembrane region" description="Helical" evidence="19">
    <location>
        <begin position="89"/>
        <end position="109"/>
    </location>
</feature>
<comment type="pathway">
    <text evidence="3 19">One-carbon metabolism; methanogenesis from CO(2); methyl-coenzyme M from 5,10-methylene-5,6,7,8-tetrahydromethanopterin: step 2/2.</text>
</comment>
<feature type="transmembrane region" description="Helical" evidence="19">
    <location>
        <begin position="246"/>
        <end position="279"/>
    </location>
</feature>
<sequence length="296" mass="31180">MDPITLGVVALMGAAATIAGTAEDLESDVGSMSNPNSQVQLAPQMGHLHRMINKAISGEPVAYGTWCGIAGSIAFVLISPMFNFHVMPIIGIAIGAAVAALIHTAYSVTAHMGRIVSQSQFEQPLFMDALTQALGPIAGHGFITTFCIVSLSYLMTIPLGGNIALHVFPLPLLAVLWGITLGAIGSSTGDVHYGAEREYQQYPFGGGIPVANHGDIVTKAEIGARNSIDIVNFCAKFGGPLTGFCFGAVVFLSFWITVVFGLIGGLIAGLIIVILLIIMNERLESFARNKFGPYKE</sequence>
<keyword evidence="10 19" id="KW-0808">Transferase</keyword>
<evidence type="ECO:0000256" key="12">
    <source>
        <dbReference type="ARBA" id="ARBA00022967"/>
    </source>
</evidence>
<evidence type="ECO:0000256" key="11">
    <source>
        <dbReference type="ARBA" id="ARBA00022692"/>
    </source>
</evidence>
<dbReference type="UniPathway" id="UPA00640">
    <property type="reaction ID" value="UER00698"/>
</dbReference>
<evidence type="ECO:0000256" key="5">
    <source>
        <dbReference type="ARBA" id="ARBA00011616"/>
    </source>
</evidence>
<feature type="transmembrane region" description="Helical" evidence="19">
    <location>
        <begin position="61"/>
        <end position="82"/>
    </location>
</feature>
<dbReference type="HAMAP" id="MF_01098">
    <property type="entry name" value="MtrE"/>
    <property type="match status" value="1"/>
</dbReference>
<keyword evidence="14 19" id="KW-0484">Methanogenesis</keyword>
<keyword evidence="21" id="KW-1185">Reference proteome</keyword>
<keyword evidence="8 19" id="KW-0554">One-carbon metabolism</keyword>